<protein>
    <submittedName>
        <fullName evidence="2">Uncharacterized protein</fullName>
    </submittedName>
</protein>
<accession>A0A5N6JKX9</accession>
<keyword evidence="3" id="KW-1185">Reference proteome</keyword>
<dbReference type="Proteomes" id="UP000326289">
    <property type="component" value="Unassembled WGS sequence"/>
</dbReference>
<gene>
    <name evidence="2" type="ORF">BDV30DRAFT_232696</name>
</gene>
<name>A0A5N6JKX9_9EURO</name>
<organism evidence="2 3">
    <name type="scientific">Aspergillus minisclerotigenes</name>
    <dbReference type="NCBI Taxonomy" id="656917"/>
    <lineage>
        <taxon>Eukaryota</taxon>
        <taxon>Fungi</taxon>
        <taxon>Dikarya</taxon>
        <taxon>Ascomycota</taxon>
        <taxon>Pezizomycotina</taxon>
        <taxon>Eurotiomycetes</taxon>
        <taxon>Eurotiomycetidae</taxon>
        <taxon>Eurotiales</taxon>
        <taxon>Aspergillaceae</taxon>
        <taxon>Aspergillus</taxon>
        <taxon>Aspergillus subgen. Circumdati</taxon>
    </lineage>
</organism>
<reference evidence="2 3" key="1">
    <citation type="submission" date="2019-04" db="EMBL/GenBank/DDBJ databases">
        <title>Fungal friends and foes A comparative genomics study of 23 Aspergillus species from section Flavi.</title>
        <authorList>
            <consortium name="DOE Joint Genome Institute"/>
            <person name="Kjaerbolling I."/>
            <person name="Vesth T.C."/>
            <person name="Frisvad J.C."/>
            <person name="Nybo J.L."/>
            <person name="Theobald S."/>
            <person name="Kildgaard S."/>
            <person name="Petersen T.I."/>
            <person name="Kuo A."/>
            <person name="Sato A."/>
            <person name="Lyhne E.K."/>
            <person name="Kogle M.E."/>
            <person name="Wiebenga A."/>
            <person name="Kun R.S."/>
            <person name="Lubbers R.J."/>
            <person name="Makela M.R."/>
            <person name="Barry K."/>
            <person name="Chovatia M."/>
            <person name="Clum A."/>
            <person name="Daum C."/>
            <person name="Haridas S."/>
            <person name="He G."/>
            <person name="LaButti K."/>
            <person name="Lipzen A."/>
            <person name="Mondo S."/>
            <person name="Pangilinan J."/>
            <person name="Riley R."/>
            <person name="Salamov A."/>
            <person name="Simmons B.A."/>
            <person name="Magnuson J.K."/>
            <person name="Henrissat B."/>
            <person name="Mortensen U.H."/>
            <person name="Larsen T.O."/>
            <person name="De vries R.P."/>
            <person name="Grigoriev I.V."/>
            <person name="Machida M."/>
            <person name="Baker S.E."/>
            <person name="Andersen M.R."/>
        </authorList>
    </citation>
    <scope>NUCLEOTIDE SEQUENCE [LARGE SCALE GENOMIC DNA]</scope>
    <source>
        <strain evidence="2 3">CBS 117635</strain>
    </source>
</reference>
<feature type="compositionally biased region" description="Basic and acidic residues" evidence="1">
    <location>
        <begin position="46"/>
        <end position="63"/>
    </location>
</feature>
<proteinExistence type="predicted"/>
<dbReference type="EMBL" id="ML732764">
    <property type="protein sequence ID" value="KAB8279551.1"/>
    <property type="molecule type" value="Genomic_DNA"/>
</dbReference>
<dbReference type="AlphaFoldDB" id="A0A5N6JKX9"/>
<feature type="compositionally biased region" description="Basic residues" evidence="1">
    <location>
        <begin position="7"/>
        <end position="26"/>
    </location>
</feature>
<evidence type="ECO:0000313" key="3">
    <source>
        <dbReference type="Proteomes" id="UP000326289"/>
    </source>
</evidence>
<feature type="region of interest" description="Disordered" evidence="1">
    <location>
        <begin position="1"/>
        <end position="71"/>
    </location>
</feature>
<evidence type="ECO:0000256" key="1">
    <source>
        <dbReference type="SAM" id="MobiDB-lite"/>
    </source>
</evidence>
<sequence>MNWTGGRLHRHSTTNAPKHKHKRQAIRKPTQGPQQVTLFHKFKQTKAQDPDKHTPNDKDDQTSHQKQYPTQSLTILASLSPNHRSSKESTRLESIKHQLLAKTDWAAVSAARPLKMAFPPLEEQFGKRRKLTEADRRRLDKSDNQVFRGEGPLFRYGFRKNETLSETGPIDGLEIRINGKNAGVDQVPAFEDIQQSNLSSQPMLLDREETVLREPSRTSMVTNVMSEDMPTGEYSSVIPDYHSSRTSLLSSPSNIWISQSRVLSGYLSDY</sequence>
<evidence type="ECO:0000313" key="2">
    <source>
        <dbReference type="EMBL" id="KAB8279551.1"/>
    </source>
</evidence>